<dbReference type="EC" id="1.13.99.1" evidence="4 14"/>
<dbReference type="Pfam" id="PF05153">
    <property type="entry name" value="MIOX"/>
    <property type="match status" value="1"/>
</dbReference>
<evidence type="ECO:0000256" key="14">
    <source>
        <dbReference type="RuleBase" id="RU367039"/>
    </source>
</evidence>
<feature type="binding site" evidence="13">
    <location>
        <position position="157"/>
    </location>
    <ligand>
        <name>Fe cation</name>
        <dbReference type="ChEBI" id="CHEBI:24875"/>
        <label>1</label>
    </ligand>
</feature>
<evidence type="ECO:0000256" key="13">
    <source>
        <dbReference type="PIRSR" id="PIRSR607828-2"/>
    </source>
</evidence>
<comment type="subcellular location">
    <subcellularLocation>
        <location evidence="1 14">Cytoplasm</location>
    </subcellularLocation>
</comment>
<dbReference type="Gene3D" id="1.10.3210.10">
    <property type="entry name" value="Hypothetical protein af1432"/>
    <property type="match status" value="1"/>
</dbReference>
<feature type="binding site" evidence="12">
    <location>
        <position position="160"/>
    </location>
    <ligand>
        <name>substrate</name>
    </ligand>
</feature>
<evidence type="ECO:0000256" key="9">
    <source>
        <dbReference type="ARBA" id="ARBA00023004"/>
    </source>
</evidence>
<keyword evidence="8 14" id="KW-0560">Oxidoreductase</keyword>
<evidence type="ECO:0000256" key="4">
    <source>
        <dbReference type="ARBA" id="ARBA00011919"/>
    </source>
</evidence>
<keyword evidence="6 14" id="KW-0963">Cytoplasm</keyword>
<evidence type="ECO:0000256" key="12">
    <source>
        <dbReference type="PIRSR" id="PIRSR607828-1"/>
    </source>
</evidence>
<feature type="compositionally biased region" description="Polar residues" evidence="15">
    <location>
        <begin position="1"/>
        <end position="14"/>
    </location>
</feature>
<feature type="binding site" evidence="13">
    <location>
        <position position="252"/>
    </location>
    <ligand>
        <name>Fe cation</name>
        <dbReference type="ChEBI" id="CHEBI:24875"/>
        <label>1</label>
    </ligand>
</feature>
<dbReference type="SUPFAM" id="SSF109604">
    <property type="entry name" value="HD-domain/PDEase-like"/>
    <property type="match status" value="1"/>
</dbReference>
<dbReference type="GO" id="GO:0019310">
    <property type="term" value="P:inositol catabolic process"/>
    <property type="evidence" value="ECO:0007669"/>
    <property type="project" value="UniProtKB-UniRule"/>
</dbReference>
<dbReference type="EMBL" id="CP063405">
    <property type="protein sequence ID" value="QSZ28828.1"/>
    <property type="molecule type" value="Genomic_DNA"/>
</dbReference>
<name>A0A8A3P5P7_9HELO</name>
<dbReference type="Proteomes" id="UP000672032">
    <property type="component" value="Chromosome 1"/>
</dbReference>
<dbReference type="UniPathway" id="UPA00111">
    <property type="reaction ID" value="UER00527"/>
</dbReference>
<evidence type="ECO:0000256" key="8">
    <source>
        <dbReference type="ARBA" id="ARBA00023002"/>
    </source>
</evidence>
<feature type="binding site" evidence="12">
    <location>
        <begin position="119"/>
        <end position="121"/>
    </location>
    <ligand>
        <name>substrate</name>
    </ligand>
</feature>
<evidence type="ECO:0000256" key="11">
    <source>
        <dbReference type="ARBA" id="ARBA00048271"/>
    </source>
</evidence>
<evidence type="ECO:0000256" key="3">
    <source>
        <dbReference type="ARBA" id="ARBA00005286"/>
    </source>
</evidence>
<reference evidence="16" key="1">
    <citation type="submission" date="2020-10" db="EMBL/GenBank/DDBJ databases">
        <title>Genome Sequence of Monilinia vaccinii-corymbosi Sheds Light on Mummy Berry Disease Infection of Blueberry and Mating Type.</title>
        <authorList>
            <person name="Yow A.G."/>
            <person name="Zhang Y."/>
            <person name="Bansal K."/>
            <person name="Eacker S.M."/>
            <person name="Sullivan S."/>
            <person name="Liachko I."/>
            <person name="Cubeta M.A."/>
            <person name="Rollins J.A."/>
            <person name="Ashrafi H."/>
        </authorList>
    </citation>
    <scope>NUCLEOTIDE SEQUENCE</scope>
    <source>
        <strain evidence="16">RL-1</strain>
    </source>
</reference>
<dbReference type="GO" id="GO:0005506">
    <property type="term" value="F:iron ion binding"/>
    <property type="evidence" value="ECO:0007669"/>
    <property type="project" value="InterPro"/>
</dbReference>
<evidence type="ECO:0000256" key="1">
    <source>
        <dbReference type="ARBA" id="ARBA00004496"/>
    </source>
</evidence>
<feature type="binding site" evidence="13">
    <location>
        <position position="227"/>
    </location>
    <ligand>
        <name>Fe cation</name>
        <dbReference type="ChEBI" id="CHEBI:24875"/>
        <label>1</label>
    </ligand>
</feature>
<comment type="catalytic activity">
    <reaction evidence="11 14">
        <text>myo-inositol + O2 = D-glucuronate + H2O + H(+)</text>
        <dbReference type="Rhea" id="RHEA:23696"/>
        <dbReference type="ChEBI" id="CHEBI:15377"/>
        <dbReference type="ChEBI" id="CHEBI:15378"/>
        <dbReference type="ChEBI" id="CHEBI:15379"/>
        <dbReference type="ChEBI" id="CHEBI:17268"/>
        <dbReference type="ChEBI" id="CHEBI:58720"/>
        <dbReference type="EC" id="1.13.99.1"/>
    </reaction>
</comment>
<protein>
    <recommendedName>
        <fullName evidence="5 14">Inositol oxygenase</fullName>
        <ecNumber evidence="4 14">1.13.99.1</ecNumber>
    </recommendedName>
    <alternativeName>
        <fullName evidence="10 14">Myo-inositol oxygenase</fullName>
    </alternativeName>
</protein>
<dbReference type="PANTHER" id="PTHR12588:SF0">
    <property type="entry name" value="INOSITOL OXYGENASE"/>
    <property type="match status" value="1"/>
</dbReference>
<evidence type="ECO:0000256" key="15">
    <source>
        <dbReference type="SAM" id="MobiDB-lite"/>
    </source>
</evidence>
<evidence type="ECO:0000313" key="17">
    <source>
        <dbReference type="Proteomes" id="UP000672032"/>
    </source>
</evidence>
<evidence type="ECO:0000256" key="5">
    <source>
        <dbReference type="ARBA" id="ARBA00019269"/>
    </source>
</evidence>
<dbReference type="OrthoDB" id="5151075at2759"/>
<keyword evidence="17" id="KW-1185">Reference proteome</keyword>
<feature type="binding site" evidence="12">
    <location>
        <position position="65"/>
    </location>
    <ligand>
        <name>substrate</name>
    </ligand>
</feature>
<dbReference type="PANTHER" id="PTHR12588">
    <property type="entry name" value="MYOINOSITOL OXYGENASE"/>
    <property type="match status" value="1"/>
</dbReference>
<feature type="binding site" evidence="12">
    <location>
        <begin position="252"/>
        <end position="253"/>
    </location>
    <ligand>
        <name>substrate</name>
    </ligand>
</feature>
<evidence type="ECO:0000256" key="2">
    <source>
        <dbReference type="ARBA" id="ARBA00005167"/>
    </source>
</evidence>
<dbReference type="AlphaFoldDB" id="A0A8A3P5P7"/>
<feature type="binding site" evidence="12">
    <location>
        <begin position="175"/>
        <end position="176"/>
    </location>
    <ligand>
        <name>substrate</name>
    </ligand>
</feature>
<evidence type="ECO:0000256" key="10">
    <source>
        <dbReference type="ARBA" id="ARBA00029668"/>
    </source>
</evidence>
<sequence>MSSVVQIQTQQTISAPKGPKGPNGKIMDETSDNIDELNRLRALIRGEPIDEASEAAVEARQTLFRQYNAAKDHVKDFYEEQHAKQTYEFNVEVRKYFDTRKRVPMTVWQAMERLQKYVDQSDPDTEVGQIEHLLQTAEAMRRDGRPRWMQFTGLIHDLGKLWSSFGANGQWDVVGDTFPVGCAFEDSNILNESFKSNPDYNDPRYNTKYGVYKPNCGLDNVMMSWGHDEYLYLICREQSNLPEEALAMIRYHSFYALHSEGGYRHLMSPEDLAKLAALKEFNPFDLYSKADEPPNVEELKPYYLELIDEFMPGVINW</sequence>
<feature type="region of interest" description="Disordered" evidence="15">
    <location>
        <begin position="1"/>
        <end position="30"/>
    </location>
</feature>
<comment type="similarity">
    <text evidence="3 14">Belongs to the myo-inositol oxygenase family.</text>
</comment>
<evidence type="ECO:0000256" key="7">
    <source>
        <dbReference type="ARBA" id="ARBA00022723"/>
    </source>
</evidence>
<gene>
    <name evidence="16" type="ORF">DSL72_003333</name>
</gene>
<evidence type="ECO:0000313" key="16">
    <source>
        <dbReference type="EMBL" id="QSZ28828.1"/>
    </source>
</evidence>
<feature type="binding site" evidence="13">
    <location>
        <position position="132"/>
    </location>
    <ligand>
        <name>Fe cation</name>
        <dbReference type="ChEBI" id="CHEBI:24875"/>
        <label>1</label>
    </ligand>
</feature>
<accession>A0A8A3P5P7</accession>
<feature type="binding site" evidence="13">
    <location>
        <position position="156"/>
    </location>
    <ligand>
        <name>Fe cation</name>
        <dbReference type="ChEBI" id="CHEBI:24875"/>
        <label>1</label>
    </ligand>
</feature>
<dbReference type="GO" id="GO:0050113">
    <property type="term" value="F:inositol oxygenase activity"/>
    <property type="evidence" value="ECO:0007669"/>
    <property type="project" value="UniProtKB-UniRule"/>
</dbReference>
<dbReference type="InterPro" id="IPR007828">
    <property type="entry name" value="Inositol_oxygenase"/>
</dbReference>
<organism evidence="16 17">
    <name type="scientific">Monilinia vaccinii-corymbosi</name>
    <dbReference type="NCBI Taxonomy" id="61207"/>
    <lineage>
        <taxon>Eukaryota</taxon>
        <taxon>Fungi</taxon>
        <taxon>Dikarya</taxon>
        <taxon>Ascomycota</taxon>
        <taxon>Pezizomycotina</taxon>
        <taxon>Leotiomycetes</taxon>
        <taxon>Helotiales</taxon>
        <taxon>Sclerotiniaceae</taxon>
        <taxon>Monilinia</taxon>
    </lineage>
</organism>
<proteinExistence type="inferred from homology"/>
<dbReference type="GO" id="GO:0005737">
    <property type="term" value="C:cytoplasm"/>
    <property type="evidence" value="ECO:0007669"/>
    <property type="project" value="UniProtKB-SubCell"/>
</dbReference>
<feature type="binding site" evidence="13">
    <location>
        <position position="285"/>
    </location>
    <ligand>
        <name>Fe cation</name>
        <dbReference type="ChEBI" id="CHEBI:24875"/>
        <label>1</label>
    </ligand>
</feature>
<comment type="cofactor">
    <cofactor evidence="13 14">
        <name>Fe cation</name>
        <dbReference type="ChEBI" id="CHEBI:24875"/>
    </cofactor>
    <text evidence="13 14">Binds 2 iron ions per subunit.</text>
</comment>
<keyword evidence="9 13" id="KW-0408">Iron</keyword>
<keyword evidence="7 13" id="KW-0479">Metal-binding</keyword>
<evidence type="ECO:0000256" key="6">
    <source>
        <dbReference type="ARBA" id="ARBA00022490"/>
    </source>
</evidence>
<comment type="pathway">
    <text evidence="2 14">Polyol metabolism; myo-inositol degradation into D-glucuronate; D-glucuronate from myo-inositol: step 1/1.</text>
</comment>